<organism evidence="1">
    <name type="scientific">Anguilla anguilla</name>
    <name type="common">European freshwater eel</name>
    <name type="synonym">Muraena anguilla</name>
    <dbReference type="NCBI Taxonomy" id="7936"/>
    <lineage>
        <taxon>Eukaryota</taxon>
        <taxon>Metazoa</taxon>
        <taxon>Chordata</taxon>
        <taxon>Craniata</taxon>
        <taxon>Vertebrata</taxon>
        <taxon>Euteleostomi</taxon>
        <taxon>Actinopterygii</taxon>
        <taxon>Neopterygii</taxon>
        <taxon>Teleostei</taxon>
        <taxon>Anguilliformes</taxon>
        <taxon>Anguillidae</taxon>
        <taxon>Anguilla</taxon>
    </lineage>
</organism>
<protein>
    <submittedName>
        <fullName evidence="1">Uncharacterized protein</fullName>
    </submittedName>
</protein>
<accession>A0A0E9UEX7</accession>
<name>A0A0E9UEX7_ANGAN</name>
<dbReference type="AlphaFoldDB" id="A0A0E9UEX7"/>
<evidence type="ECO:0000313" key="1">
    <source>
        <dbReference type="EMBL" id="JAH64332.1"/>
    </source>
</evidence>
<reference evidence="1" key="2">
    <citation type="journal article" date="2015" name="Fish Shellfish Immunol.">
        <title>Early steps in the European eel (Anguilla anguilla)-Vibrio vulnificus interaction in the gills: Role of the RtxA13 toxin.</title>
        <authorList>
            <person name="Callol A."/>
            <person name="Pajuelo D."/>
            <person name="Ebbesson L."/>
            <person name="Teles M."/>
            <person name="MacKenzie S."/>
            <person name="Amaro C."/>
        </authorList>
    </citation>
    <scope>NUCLEOTIDE SEQUENCE</scope>
</reference>
<dbReference type="EMBL" id="GBXM01044245">
    <property type="protein sequence ID" value="JAH64332.1"/>
    <property type="molecule type" value="Transcribed_RNA"/>
</dbReference>
<sequence length="58" mass="6523">MVCYLKNTKEERSYTSEEGVTSGYPTRFCESSDGEGRMLGNIPLISHTAMCRGLRMKT</sequence>
<reference evidence="1" key="1">
    <citation type="submission" date="2014-11" db="EMBL/GenBank/DDBJ databases">
        <authorList>
            <person name="Amaro Gonzalez C."/>
        </authorList>
    </citation>
    <scope>NUCLEOTIDE SEQUENCE</scope>
</reference>
<proteinExistence type="predicted"/>